<protein>
    <submittedName>
        <fullName evidence="2">Uncharacterized protein</fullName>
    </submittedName>
</protein>
<feature type="compositionally biased region" description="Basic and acidic residues" evidence="1">
    <location>
        <begin position="160"/>
        <end position="173"/>
    </location>
</feature>
<accession>A0A645EBH9</accession>
<organism evidence="2">
    <name type="scientific">bioreactor metagenome</name>
    <dbReference type="NCBI Taxonomy" id="1076179"/>
    <lineage>
        <taxon>unclassified sequences</taxon>
        <taxon>metagenomes</taxon>
        <taxon>ecological metagenomes</taxon>
    </lineage>
</organism>
<evidence type="ECO:0000256" key="1">
    <source>
        <dbReference type="SAM" id="MobiDB-lite"/>
    </source>
</evidence>
<feature type="compositionally biased region" description="Basic and acidic residues" evidence="1">
    <location>
        <begin position="130"/>
        <end position="149"/>
    </location>
</feature>
<comment type="caution">
    <text evidence="2">The sequence shown here is derived from an EMBL/GenBank/DDBJ whole genome shotgun (WGS) entry which is preliminary data.</text>
</comment>
<sequence>MQARILDEVIAHDFAGDNLMADVLRQNDEQGRHHNHDGARIKNGGLELRDDEEVDSTHLFGDLGTGQKACGKCRDITCDDCDKDWNDRQETLEEHLPENCDAKRDEEDDDCAPINFIYSDEPCSCGSRAGELKTDQSDDGTHGGRRQHDVNPFGAALVDDSGHDAAGKSDSHKPALCGSKAARVVCDEIEGGC</sequence>
<dbReference type="EMBL" id="VSSQ01045439">
    <property type="protein sequence ID" value="MPM99337.1"/>
    <property type="molecule type" value="Genomic_DNA"/>
</dbReference>
<dbReference type="AlphaFoldDB" id="A0A645EBH9"/>
<name>A0A645EBH9_9ZZZZ</name>
<proteinExistence type="predicted"/>
<reference evidence="2" key="1">
    <citation type="submission" date="2019-08" db="EMBL/GenBank/DDBJ databases">
        <authorList>
            <person name="Kucharzyk K."/>
            <person name="Murdoch R.W."/>
            <person name="Higgins S."/>
            <person name="Loffler F."/>
        </authorList>
    </citation>
    <scope>NUCLEOTIDE SEQUENCE</scope>
</reference>
<gene>
    <name evidence="2" type="ORF">SDC9_146528</name>
</gene>
<evidence type="ECO:0000313" key="2">
    <source>
        <dbReference type="EMBL" id="MPM99337.1"/>
    </source>
</evidence>
<feature type="region of interest" description="Disordered" evidence="1">
    <location>
        <begin position="129"/>
        <end position="175"/>
    </location>
</feature>